<gene>
    <name evidence="11" type="primary">SWC4</name>
    <name evidence="11" type="ORF">IWW36_002893</name>
</gene>
<evidence type="ECO:0000256" key="8">
    <source>
        <dbReference type="SAM" id="Coils"/>
    </source>
</evidence>
<evidence type="ECO:0000256" key="7">
    <source>
        <dbReference type="ARBA" id="ARBA00023242"/>
    </source>
</evidence>
<dbReference type="AlphaFoldDB" id="A0A9W8LXR1"/>
<feature type="coiled-coil region" evidence="8">
    <location>
        <begin position="462"/>
        <end position="489"/>
    </location>
</feature>
<dbReference type="GO" id="GO:0035267">
    <property type="term" value="C:NuA4 histone acetyltransferase complex"/>
    <property type="evidence" value="ECO:0007669"/>
    <property type="project" value="InterPro"/>
</dbReference>
<dbReference type="GO" id="GO:0000812">
    <property type="term" value="C:Swr1 complex"/>
    <property type="evidence" value="ECO:0007669"/>
    <property type="project" value="TreeGrafter"/>
</dbReference>
<dbReference type="GO" id="GO:0006338">
    <property type="term" value="P:chromatin remodeling"/>
    <property type="evidence" value="ECO:0007669"/>
    <property type="project" value="InterPro"/>
</dbReference>
<proteinExistence type="inferred from homology"/>
<keyword evidence="7" id="KW-0539">Nucleus</keyword>
<dbReference type="GO" id="GO:0003714">
    <property type="term" value="F:transcription corepressor activity"/>
    <property type="evidence" value="ECO:0007669"/>
    <property type="project" value="TreeGrafter"/>
</dbReference>
<protein>
    <recommendedName>
        <fullName evidence="3">SWR1-complex protein 4</fullName>
    </recommendedName>
</protein>
<evidence type="ECO:0000313" key="11">
    <source>
        <dbReference type="EMBL" id="KAJ2849090.1"/>
    </source>
</evidence>
<evidence type="ECO:0000256" key="3">
    <source>
        <dbReference type="ARBA" id="ARBA00019132"/>
    </source>
</evidence>
<dbReference type="Pfam" id="PF16282">
    <property type="entry name" value="SANT_DAMP1_like"/>
    <property type="match status" value="1"/>
</dbReference>
<keyword evidence="12" id="KW-1185">Reference proteome</keyword>
<evidence type="ECO:0000256" key="6">
    <source>
        <dbReference type="ARBA" id="ARBA00023163"/>
    </source>
</evidence>
<organism evidence="11 12">
    <name type="scientific">Coemansia brasiliensis</name>
    <dbReference type="NCBI Taxonomy" id="2650707"/>
    <lineage>
        <taxon>Eukaryota</taxon>
        <taxon>Fungi</taxon>
        <taxon>Fungi incertae sedis</taxon>
        <taxon>Zoopagomycota</taxon>
        <taxon>Kickxellomycotina</taxon>
        <taxon>Kickxellomycetes</taxon>
        <taxon>Kickxellales</taxon>
        <taxon>Kickxellaceae</taxon>
        <taxon>Coemansia</taxon>
    </lineage>
</organism>
<evidence type="ECO:0000256" key="4">
    <source>
        <dbReference type="ARBA" id="ARBA00022853"/>
    </source>
</evidence>
<comment type="caution">
    <text evidence="11">The sequence shown here is derived from an EMBL/GenBank/DDBJ whole genome shotgun (WGS) entry which is preliminary data.</text>
</comment>
<dbReference type="EMBL" id="JANBUW010000108">
    <property type="protein sequence ID" value="KAJ2849090.1"/>
    <property type="molecule type" value="Genomic_DNA"/>
</dbReference>
<keyword evidence="4" id="KW-0156">Chromatin regulator</keyword>
<evidence type="ECO:0000256" key="2">
    <source>
        <dbReference type="ARBA" id="ARBA00006918"/>
    </source>
</evidence>
<feature type="compositionally biased region" description="Polar residues" evidence="9">
    <location>
        <begin position="329"/>
        <end position="348"/>
    </location>
</feature>
<comment type="subcellular location">
    <subcellularLocation>
        <location evidence="1">Nucleus</location>
    </subcellularLocation>
</comment>
<keyword evidence="8" id="KW-0175">Coiled coil</keyword>
<evidence type="ECO:0000259" key="10">
    <source>
        <dbReference type="Pfam" id="PF16282"/>
    </source>
</evidence>
<dbReference type="Proteomes" id="UP001139887">
    <property type="component" value="Unassembled WGS sequence"/>
</dbReference>
<feature type="region of interest" description="Disordered" evidence="9">
    <location>
        <begin position="278"/>
        <end position="357"/>
    </location>
</feature>
<comment type="similarity">
    <text evidence="2">Belongs to the SWC4 family.</text>
</comment>
<sequence length="540" mass="60772">MAHKAKTKLAGLSREITSLYLENQTLPVPLDQFQAKPKFGTKAERWVWRGFKSSARNDDLVLYHWVRANEQYNDYFYAQYNAHTTPYQYTDEEYEKCIEPLDNEWTRIETDYLLHMCRQFDLRFVVIHDRYYLHPDCPTSGVKPERSLEDLKERYYAIGRALTQHRAGKDSRDPEDVPLQATNKLADDLALLQFDKAKEQERKQYLEALFKRTKDEIEEEELLIAEARRVEANERRLVHEREMLLQSHTMFEDASESALGPPIKVQFAQAIEPALASPAPTLGAESTPRARKGSAQDGPGEPASARSLKRQKSTHGIPAPLRIRAGSVATKSQLSPSTKVRKSASPSRALSPAIKPDPDAIPVFGTPTFVTEEHTAKPVVTEVETAELGTIVVAQRDARLGPGVFLRSDKLHPIPKNKLDAVKQFMSQLSLNSPNTIWPRPVMATAAVCDRFDSLQSIIIPLLDYKKAADKLESELKVLRARKRMLVDEIGEEKAESILSKLPPLPEAKSSSKAATPDTARSNSSRHQRKGSSASSRKKA</sequence>
<feature type="domain" description="DAMP1 SANT/Myb-like" evidence="10">
    <location>
        <begin position="75"/>
        <end position="162"/>
    </location>
</feature>
<dbReference type="GO" id="GO:0006281">
    <property type="term" value="P:DNA repair"/>
    <property type="evidence" value="ECO:0007669"/>
    <property type="project" value="InterPro"/>
</dbReference>
<dbReference type="PANTHER" id="PTHR12855">
    <property type="entry name" value="DNA METHYLTRANSFERASE 1-ASSOCIATED PROTEIN 1 FAMILY MEMBER"/>
    <property type="match status" value="1"/>
</dbReference>
<dbReference type="PANTHER" id="PTHR12855:SF10">
    <property type="entry name" value="DNA METHYLTRANSFERASE 1-ASSOCIATED PROTEIN 1"/>
    <property type="match status" value="1"/>
</dbReference>
<keyword evidence="6" id="KW-0804">Transcription</keyword>
<evidence type="ECO:0000313" key="12">
    <source>
        <dbReference type="Proteomes" id="UP001139887"/>
    </source>
</evidence>
<feature type="region of interest" description="Disordered" evidence="9">
    <location>
        <begin position="498"/>
        <end position="540"/>
    </location>
</feature>
<dbReference type="Gene3D" id="1.10.10.60">
    <property type="entry name" value="Homeodomain-like"/>
    <property type="match status" value="1"/>
</dbReference>
<dbReference type="InterPro" id="IPR032563">
    <property type="entry name" value="DAMP1_SANT-like"/>
</dbReference>
<evidence type="ECO:0000256" key="1">
    <source>
        <dbReference type="ARBA" id="ARBA00004123"/>
    </source>
</evidence>
<keyword evidence="5" id="KW-0805">Transcription regulation</keyword>
<evidence type="ECO:0000256" key="5">
    <source>
        <dbReference type="ARBA" id="ARBA00023015"/>
    </source>
</evidence>
<reference evidence="11" key="1">
    <citation type="submission" date="2022-07" db="EMBL/GenBank/DDBJ databases">
        <title>Phylogenomic reconstructions and comparative analyses of Kickxellomycotina fungi.</title>
        <authorList>
            <person name="Reynolds N.K."/>
            <person name="Stajich J.E."/>
            <person name="Barry K."/>
            <person name="Grigoriev I.V."/>
            <person name="Crous P."/>
            <person name="Smith M.E."/>
        </authorList>
    </citation>
    <scope>NUCLEOTIDE SEQUENCE</scope>
    <source>
        <strain evidence="11">NRRL 1566</strain>
    </source>
</reference>
<evidence type="ECO:0000256" key="9">
    <source>
        <dbReference type="SAM" id="MobiDB-lite"/>
    </source>
</evidence>
<name>A0A9W8LXR1_9FUNG</name>
<dbReference type="OrthoDB" id="19740at2759"/>
<dbReference type="GO" id="GO:0000122">
    <property type="term" value="P:negative regulation of transcription by RNA polymerase II"/>
    <property type="evidence" value="ECO:0007669"/>
    <property type="project" value="TreeGrafter"/>
</dbReference>
<feature type="compositionally biased region" description="Basic residues" evidence="9">
    <location>
        <begin position="524"/>
        <end position="540"/>
    </location>
</feature>
<dbReference type="InterPro" id="IPR027109">
    <property type="entry name" value="Swc4/Dmap1"/>
</dbReference>
<feature type="compositionally biased region" description="Polar residues" evidence="9">
    <location>
        <begin position="509"/>
        <end position="523"/>
    </location>
</feature>
<accession>A0A9W8LXR1</accession>